<proteinExistence type="predicted"/>
<dbReference type="EMBL" id="ML976977">
    <property type="protein sequence ID" value="KAF1963773.1"/>
    <property type="molecule type" value="Genomic_DNA"/>
</dbReference>
<dbReference type="AlphaFoldDB" id="A0A6A5UEY7"/>
<protein>
    <submittedName>
        <fullName evidence="1">Uncharacterized protein</fullName>
    </submittedName>
</protein>
<dbReference type="OrthoDB" id="2906425at2759"/>
<reference evidence="1" key="1">
    <citation type="journal article" date="2020" name="Stud. Mycol.">
        <title>101 Dothideomycetes genomes: a test case for predicting lifestyles and emergence of pathogens.</title>
        <authorList>
            <person name="Haridas S."/>
            <person name="Albert R."/>
            <person name="Binder M."/>
            <person name="Bloem J."/>
            <person name="Labutti K."/>
            <person name="Salamov A."/>
            <person name="Andreopoulos B."/>
            <person name="Baker S."/>
            <person name="Barry K."/>
            <person name="Bills G."/>
            <person name="Bluhm B."/>
            <person name="Cannon C."/>
            <person name="Castanera R."/>
            <person name="Culley D."/>
            <person name="Daum C."/>
            <person name="Ezra D."/>
            <person name="Gonzalez J."/>
            <person name="Henrissat B."/>
            <person name="Kuo A."/>
            <person name="Liang C."/>
            <person name="Lipzen A."/>
            <person name="Lutzoni F."/>
            <person name="Magnuson J."/>
            <person name="Mondo S."/>
            <person name="Nolan M."/>
            <person name="Ohm R."/>
            <person name="Pangilinan J."/>
            <person name="Park H.-J."/>
            <person name="Ramirez L."/>
            <person name="Alfaro M."/>
            <person name="Sun H."/>
            <person name="Tritt A."/>
            <person name="Yoshinaga Y."/>
            <person name="Zwiers L.-H."/>
            <person name="Turgeon B."/>
            <person name="Goodwin S."/>
            <person name="Spatafora J."/>
            <person name="Crous P."/>
            <person name="Grigoriev I."/>
        </authorList>
    </citation>
    <scope>NUCLEOTIDE SEQUENCE</scope>
    <source>
        <strain evidence="1">CBS 675.92</strain>
    </source>
</reference>
<sequence length="444" mass="51252">MVNQDGLEWIRDGLYLAPRWTKDPDTNVIASLARQHLPGSKDNSTTSVDVKFLTESCLNKIYTVSSLYSKQKYMMRVSLPVDPHYMVSSEVATIKFMGGRTTAPVPKLGFEWMLMEMCDGVPIRKKWRKMAWEKKEEAIRQLARYQAELFGKRFEGIGNLYAVPPRGEASHQETSTLSSLIVAVTEAKDIPSTAFTVSRIVSRLFFWKDRVNYDVPRGPFSTSHEWLHTSLRLVIMESENVINITDDEDDLEEAQDNKAVAELLLDLLPTVFPPPTDSSTPEPTMLFHDNLTEHNTLVNELGDLVPIIDWEFVSTVPLWRACQFPGLLDGRIRAGKPVKDEYVPDECWEEPWNTDPLDNEGVTDVYWEHTMEYEVGQLRVFLDEMKKLQPDWVKVMEDEGNRFKADFERAVTFVDNEFMHLRIKRWVASVKEGHPYSLYDAMWE</sequence>
<dbReference type="SUPFAM" id="SSF56112">
    <property type="entry name" value="Protein kinase-like (PK-like)"/>
    <property type="match status" value="1"/>
</dbReference>
<dbReference type="InterPro" id="IPR051678">
    <property type="entry name" value="AGP_Transferase"/>
</dbReference>
<name>A0A6A5UEY7_9PLEO</name>
<dbReference type="PANTHER" id="PTHR21310:SF13">
    <property type="entry name" value="AMINOGLYCOSIDE PHOSPHOTRANSFERASE DOMAIN-CONTAINING PROTEIN"/>
    <property type="match status" value="1"/>
</dbReference>
<dbReference type="Proteomes" id="UP000800035">
    <property type="component" value="Unassembled WGS sequence"/>
</dbReference>
<evidence type="ECO:0000313" key="2">
    <source>
        <dbReference type="Proteomes" id="UP000800035"/>
    </source>
</evidence>
<dbReference type="PANTHER" id="PTHR21310">
    <property type="entry name" value="AMINOGLYCOSIDE PHOSPHOTRANSFERASE-RELATED-RELATED"/>
    <property type="match status" value="1"/>
</dbReference>
<accession>A0A6A5UEY7</accession>
<keyword evidence="2" id="KW-1185">Reference proteome</keyword>
<dbReference type="InterPro" id="IPR011009">
    <property type="entry name" value="Kinase-like_dom_sf"/>
</dbReference>
<evidence type="ECO:0000313" key="1">
    <source>
        <dbReference type="EMBL" id="KAF1963773.1"/>
    </source>
</evidence>
<gene>
    <name evidence="1" type="ORF">CC80DRAFT_511984</name>
</gene>
<organism evidence="1 2">
    <name type="scientific">Byssothecium circinans</name>
    <dbReference type="NCBI Taxonomy" id="147558"/>
    <lineage>
        <taxon>Eukaryota</taxon>
        <taxon>Fungi</taxon>
        <taxon>Dikarya</taxon>
        <taxon>Ascomycota</taxon>
        <taxon>Pezizomycotina</taxon>
        <taxon>Dothideomycetes</taxon>
        <taxon>Pleosporomycetidae</taxon>
        <taxon>Pleosporales</taxon>
        <taxon>Massarineae</taxon>
        <taxon>Massarinaceae</taxon>
        <taxon>Byssothecium</taxon>
    </lineage>
</organism>